<proteinExistence type="predicted"/>
<dbReference type="InterPro" id="IPR044085">
    <property type="entry name" value="MglB-like_PBP1"/>
</dbReference>
<sequence>MDKDFFAGKGFYRRAVCLLLLFLFCLTGCGESAETQPRKIRIGVTLYDQYDTFISELMMHFNEQAALQQENITLEILNAAKSQQTQNRQVQKLIEDGCDVICVNLVDRTAPTKIIDMAKKNSVPVIFFNRELVEEDLLRWDRLYYVGADAFESGILEGQIAAERCNTDPSVDRNGDGSIQYIVLEGEVGHQDAIVRTEYCVNTLLDQGVPLEKLGYVLANWNRMQAQTQVSQMVSEYGEAIEMILSNNDDMALGAIDAYKNAEIPEERRPIIVGIDGTEPGLRAVKQGEMIGTVYNDGRGQAEAMFALCLSVAGGTELQDYELIDGKYIRLPYQKITPENVDCFRREE</sequence>
<evidence type="ECO:0000256" key="9">
    <source>
        <dbReference type="ARBA" id="ARBA00034344"/>
    </source>
</evidence>
<evidence type="ECO:0000313" key="11">
    <source>
        <dbReference type="EMBL" id="MDQ0153184.1"/>
    </source>
</evidence>
<comment type="caution">
    <text evidence="11">The sequence shown here is derived from an EMBL/GenBank/DDBJ whole genome shotgun (WGS) entry which is preliminary data.</text>
</comment>
<dbReference type="InterPro" id="IPR050555">
    <property type="entry name" value="Bact_Solute-Bind_Prot2"/>
</dbReference>
<evidence type="ECO:0000256" key="4">
    <source>
        <dbReference type="ARBA" id="ARBA00022723"/>
    </source>
</evidence>
<evidence type="ECO:0000256" key="2">
    <source>
        <dbReference type="ARBA" id="ARBA00022448"/>
    </source>
</evidence>
<dbReference type="InterPro" id="IPR025997">
    <property type="entry name" value="SBP_2_dom"/>
</dbReference>
<evidence type="ECO:0000256" key="7">
    <source>
        <dbReference type="ARBA" id="ARBA00022837"/>
    </source>
</evidence>
<evidence type="ECO:0000256" key="3">
    <source>
        <dbReference type="ARBA" id="ARBA00022597"/>
    </source>
</evidence>
<dbReference type="PANTHER" id="PTHR30036:SF2">
    <property type="entry name" value="D-GALACTOSE_METHYL-GALACTOSIDE BINDING PERIPLASMIC PROTEIN MGLB"/>
    <property type="match status" value="1"/>
</dbReference>
<keyword evidence="5" id="KW-0732">Signal</keyword>
<comment type="subcellular location">
    <subcellularLocation>
        <location evidence="1">Cell envelope</location>
    </subcellularLocation>
</comment>
<evidence type="ECO:0000256" key="5">
    <source>
        <dbReference type="ARBA" id="ARBA00022729"/>
    </source>
</evidence>
<keyword evidence="4" id="KW-0479">Metal-binding</keyword>
<dbReference type="EMBL" id="JAUSTO010000013">
    <property type="protein sequence ID" value="MDQ0153184.1"/>
    <property type="molecule type" value="Genomic_DNA"/>
</dbReference>
<evidence type="ECO:0000256" key="8">
    <source>
        <dbReference type="ARBA" id="ARBA00034323"/>
    </source>
</evidence>
<dbReference type="GO" id="GO:0030246">
    <property type="term" value="F:carbohydrate binding"/>
    <property type="evidence" value="ECO:0007669"/>
    <property type="project" value="InterPro"/>
</dbReference>
<evidence type="ECO:0000256" key="6">
    <source>
        <dbReference type="ARBA" id="ARBA00022764"/>
    </source>
</evidence>
<feature type="domain" description="Periplasmic binding protein" evidence="10">
    <location>
        <begin position="42"/>
        <end position="316"/>
    </location>
</feature>
<keyword evidence="7" id="KW-0106">Calcium</keyword>
<evidence type="ECO:0000256" key="1">
    <source>
        <dbReference type="ARBA" id="ARBA00004196"/>
    </source>
</evidence>
<dbReference type="GO" id="GO:0046872">
    <property type="term" value="F:metal ion binding"/>
    <property type="evidence" value="ECO:0007669"/>
    <property type="project" value="UniProtKB-KW"/>
</dbReference>
<dbReference type="GO" id="GO:0030288">
    <property type="term" value="C:outer membrane-bounded periplasmic space"/>
    <property type="evidence" value="ECO:0007669"/>
    <property type="project" value="TreeGrafter"/>
</dbReference>
<dbReference type="Proteomes" id="UP001241537">
    <property type="component" value="Unassembled WGS sequence"/>
</dbReference>
<gene>
    <name evidence="11" type="ORF">J2S20_001893</name>
</gene>
<name>A0AAE3VBE8_9FIRM</name>
<comment type="subunit">
    <text evidence="8">The ABC transporter complex is composed of one ATP-binding protein (MglA), two transmembrane proteins (MglC) and a solute-binding protein (MglB).</text>
</comment>
<accession>A0AAE3VBE8</accession>
<dbReference type="PANTHER" id="PTHR30036">
    <property type="entry name" value="D-XYLOSE-BINDING PERIPLASMIC PROTEIN"/>
    <property type="match status" value="1"/>
</dbReference>
<dbReference type="SUPFAM" id="SSF53822">
    <property type="entry name" value="Periplasmic binding protein-like I"/>
    <property type="match status" value="1"/>
</dbReference>
<reference evidence="11" key="1">
    <citation type="submission" date="2023-07" db="EMBL/GenBank/DDBJ databases">
        <title>Genomic Encyclopedia of Type Strains, Phase IV (KMG-IV): sequencing the most valuable type-strain genomes for metagenomic binning, comparative biology and taxonomic classification.</title>
        <authorList>
            <person name="Goeker M."/>
        </authorList>
    </citation>
    <scope>NUCLEOTIDE SEQUENCE</scope>
    <source>
        <strain evidence="11">DSM 19659</strain>
    </source>
</reference>
<protein>
    <recommendedName>
        <fullName evidence="9">D-galactose/methyl-galactoside binding periplasmic protein MglB</fullName>
    </recommendedName>
</protein>
<keyword evidence="6" id="KW-0574">Periplasm</keyword>
<keyword evidence="12" id="KW-1185">Reference proteome</keyword>
<evidence type="ECO:0000259" key="10">
    <source>
        <dbReference type="Pfam" id="PF13407"/>
    </source>
</evidence>
<dbReference type="Gene3D" id="3.40.50.2300">
    <property type="match status" value="2"/>
</dbReference>
<dbReference type="Pfam" id="PF13407">
    <property type="entry name" value="Peripla_BP_4"/>
    <property type="match status" value="1"/>
</dbReference>
<organism evidence="11 12">
    <name type="scientific">Moryella indoligenes</name>
    <dbReference type="NCBI Taxonomy" id="371674"/>
    <lineage>
        <taxon>Bacteria</taxon>
        <taxon>Bacillati</taxon>
        <taxon>Bacillota</taxon>
        <taxon>Clostridia</taxon>
        <taxon>Lachnospirales</taxon>
        <taxon>Lachnospiraceae</taxon>
        <taxon>Moryella</taxon>
    </lineage>
</organism>
<dbReference type="AlphaFoldDB" id="A0AAE3VBE8"/>
<dbReference type="InterPro" id="IPR028082">
    <property type="entry name" value="Peripla_BP_I"/>
</dbReference>
<keyword evidence="3" id="KW-0762">Sugar transport</keyword>
<dbReference type="CDD" id="cd01539">
    <property type="entry name" value="PBP1_GGBP"/>
    <property type="match status" value="1"/>
</dbReference>
<keyword evidence="2" id="KW-0813">Transport</keyword>
<dbReference type="RefSeq" id="WP_307255189.1">
    <property type="nucleotide sequence ID" value="NZ_JAUSTO010000013.1"/>
</dbReference>
<evidence type="ECO:0000313" key="12">
    <source>
        <dbReference type="Proteomes" id="UP001241537"/>
    </source>
</evidence>